<gene>
    <name evidence="1" type="ORF">HINF_LOCUS11709</name>
    <name evidence="3" type="ORF">HINF_LOCUS29077</name>
    <name evidence="4" type="ORF">HINF_LOCUS35908</name>
    <name evidence="2" type="ORF">HINF_LOCUS40669</name>
</gene>
<dbReference type="EMBL" id="CAXDID020000131">
    <property type="protein sequence ID" value="CAL6035398.1"/>
    <property type="molecule type" value="Genomic_DNA"/>
</dbReference>
<reference evidence="2" key="1">
    <citation type="submission" date="2023-06" db="EMBL/GenBank/DDBJ databases">
        <authorList>
            <person name="Kurt Z."/>
        </authorList>
    </citation>
    <scope>NUCLEOTIDE SEQUENCE</scope>
</reference>
<dbReference type="EMBL" id="CATOUU010000302">
    <property type="protein sequence ID" value="CAI9924064.1"/>
    <property type="molecule type" value="Genomic_DNA"/>
</dbReference>
<accession>A0AA86Q5Z2</accession>
<evidence type="ECO:0000313" key="2">
    <source>
        <dbReference type="EMBL" id="CAI9953024.1"/>
    </source>
</evidence>
<sequence length="209" mass="23943">MKSQTFDISSISQLKELINLNLEANYIEDISTLKSLTKLDVSGNLISSYIIALPNLVELGIGCNKYLNDTSGLLYSLLLSNLSTINFKGIDLELYTCGKLFNLSLQKMSLQKRVSSQNFSVSVKPAFLIFNIKNQQQNTEMCELIQLKLSIQSRFFCSCNYLNMGTVDFKFSQNTYRFHIKQYFKFLSMQILIILNAVQNQDFSQQFLI</sequence>
<dbReference type="EMBL" id="CATOUU010000836">
    <property type="protein sequence ID" value="CAI9953024.1"/>
    <property type="molecule type" value="Genomic_DNA"/>
</dbReference>
<dbReference type="AlphaFoldDB" id="A0AA86Q5Z2"/>
<proteinExistence type="predicted"/>
<name>A0AA86Q5Z2_9EUKA</name>
<protein>
    <submittedName>
        <fullName evidence="2">Leucine-rich repeat domain superfamily</fullName>
    </submittedName>
    <submittedName>
        <fullName evidence="3">Leucine-rich_repeat domain superfamily</fullName>
    </submittedName>
</protein>
<evidence type="ECO:0000313" key="5">
    <source>
        <dbReference type="Proteomes" id="UP001642409"/>
    </source>
</evidence>
<dbReference type="SUPFAM" id="SSF52058">
    <property type="entry name" value="L domain-like"/>
    <property type="match status" value="1"/>
</dbReference>
<dbReference type="Proteomes" id="UP001642409">
    <property type="component" value="Unassembled WGS sequence"/>
</dbReference>
<dbReference type="Gene3D" id="3.80.10.10">
    <property type="entry name" value="Ribonuclease Inhibitor"/>
    <property type="match status" value="1"/>
</dbReference>
<evidence type="ECO:0000313" key="4">
    <source>
        <dbReference type="EMBL" id="CAL6035398.1"/>
    </source>
</evidence>
<dbReference type="InterPro" id="IPR001611">
    <property type="entry name" value="Leu-rich_rpt"/>
</dbReference>
<reference evidence="3 5" key="2">
    <citation type="submission" date="2024-07" db="EMBL/GenBank/DDBJ databases">
        <authorList>
            <person name="Akdeniz Z."/>
        </authorList>
    </citation>
    <scope>NUCLEOTIDE SEQUENCE [LARGE SCALE GENOMIC DNA]</scope>
</reference>
<keyword evidence="5" id="KW-1185">Reference proteome</keyword>
<dbReference type="InterPro" id="IPR032675">
    <property type="entry name" value="LRR_dom_sf"/>
</dbReference>
<dbReference type="PROSITE" id="PS51450">
    <property type="entry name" value="LRR"/>
    <property type="match status" value="1"/>
</dbReference>
<organism evidence="2">
    <name type="scientific">Hexamita inflata</name>
    <dbReference type="NCBI Taxonomy" id="28002"/>
    <lineage>
        <taxon>Eukaryota</taxon>
        <taxon>Metamonada</taxon>
        <taxon>Diplomonadida</taxon>
        <taxon>Hexamitidae</taxon>
        <taxon>Hexamitinae</taxon>
        <taxon>Hexamita</taxon>
    </lineage>
</organism>
<dbReference type="EMBL" id="CAXDID020000093">
    <property type="protein sequence ID" value="CAL6023323.1"/>
    <property type="molecule type" value="Genomic_DNA"/>
</dbReference>
<evidence type="ECO:0000313" key="1">
    <source>
        <dbReference type="EMBL" id="CAI9924064.1"/>
    </source>
</evidence>
<evidence type="ECO:0000313" key="3">
    <source>
        <dbReference type="EMBL" id="CAL6023323.1"/>
    </source>
</evidence>
<comment type="caution">
    <text evidence="2">The sequence shown here is derived from an EMBL/GenBank/DDBJ whole genome shotgun (WGS) entry which is preliminary data.</text>
</comment>